<evidence type="ECO:0000313" key="1">
    <source>
        <dbReference type="EMBL" id="MEQ2162854.1"/>
    </source>
</evidence>
<organism evidence="1 2">
    <name type="scientific">Goodea atripinnis</name>
    <dbReference type="NCBI Taxonomy" id="208336"/>
    <lineage>
        <taxon>Eukaryota</taxon>
        <taxon>Metazoa</taxon>
        <taxon>Chordata</taxon>
        <taxon>Craniata</taxon>
        <taxon>Vertebrata</taxon>
        <taxon>Euteleostomi</taxon>
        <taxon>Actinopterygii</taxon>
        <taxon>Neopterygii</taxon>
        <taxon>Teleostei</taxon>
        <taxon>Neoteleostei</taxon>
        <taxon>Acanthomorphata</taxon>
        <taxon>Ovalentaria</taxon>
        <taxon>Atherinomorphae</taxon>
        <taxon>Cyprinodontiformes</taxon>
        <taxon>Goodeidae</taxon>
        <taxon>Goodea</taxon>
    </lineage>
</organism>
<dbReference type="Proteomes" id="UP001476798">
    <property type="component" value="Unassembled WGS sequence"/>
</dbReference>
<gene>
    <name evidence="1" type="ORF">GOODEAATRI_024231</name>
</gene>
<evidence type="ECO:0000313" key="2">
    <source>
        <dbReference type="Proteomes" id="UP001476798"/>
    </source>
</evidence>
<proteinExistence type="predicted"/>
<feature type="non-terminal residue" evidence="1">
    <location>
        <position position="1"/>
    </location>
</feature>
<name>A0ABV0MW88_9TELE</name>
<comment type="caution">
    <text evidence="1">The sequence shown here is derived from an EMBL/GenBank/DDBJ whole genome shotgun (WGS) entry which is preliminary data.</text>
</comment>
<sequence length="165" mass="18104">GNVSREAKINTLSTPPCLLHLVFSPQYPAQVCVAEAGCCAERQTFLRTVLQPHLQRHFCASTPEHRRVQPQRCSCCPLILRWTDLPPEAMPCPAVHFGSRSRVLAGNRAVLKRRDSSFCNPAAAVRTVGVELRSMISTEKKTGSSSSSAHPALALHCDVSRQRSC</sequence>
<dbReference type="EMBL" id="JAHRIO010012680">
    <property type="protein sequence ID" value="MEQ2162854.1"/>
    <property type="molecule type" value="Genomic_DNA"/>
</dbReference>
<reference evidence="1 2" key="1">
    <citation type="submission" date="2021-06" db="EMBL/GenBank/DDBJ databases">
        <authorList>
            <person name="Palmer J.M."/>
        </authorList>
    </citation>
    <scope>NUCLEOTIDE SEQUENCE [LARGE SCALE GENOMIC DNA]</scope>
    <source>
        <strain evidence="1 2">GA_2019</strain>
        <tissue evidence="1">Muscle</tissue>
    </source>
</reference>
<protein>
    <submittedName>
        <fullName evidence="1">Uncharacterized protein</fullName>
    </submittedName>
</protein>
<keyword evidence="2" id="KW-1185">Reference proteome</keyword>
<accession>A0ABV0MW88</accession>